<proteinExistence type="predicted"/>
<name>A0A0A9H799_ARUDO</name>
<dbReference type="AlphaFoldDB" id="A0A0A9H799"/>
<organism evidence="1">
    <name type="scientific">Arundo donax</name>
    <name type="common">Giant reed</name>
    <name type="synonym">Donax arundinaceus</name>
    <dbReference type="NCBI Taxonomy" id="35708"/>
    <lineage>
        <taxon>Eukaryota</taxon>
        <taxon>Viridiplantae</taxon>
        <taxon>Streptophyta</taxon>
        <taxon>Embryophyta</taxon>
        <taxon>Tracheophyta</taxon>
        <taxon>Spermatophyta</taxon>
        <taxon>Magnoliopsida</taxon>
        <taxon>Liliopsida</taxon>
        <taxon>Poales</taxon>
        <taxon>Poaceae</taxon>
        <taxon>PACMAD clade</taxon>
        <taxon>Arundinoideae</taxon>
        <taxon>Arundineae</taxon>
        <taxon>Arundo</taxon>
    </lineage>
</organism>
<protein>
    <submittedName>
        <fullName evidence="1">Uncharacterized protein</fullName>
    </submittedName>
</protein>
<accession>A0A0A9H799</accession>
<reference evidence="1" key="1">
    <citation type="submission" date="2014-09" db="EMBL/GenBank/DDBJ databases">
        <authorList>
            <person name="Magalhaes I.L.F."/>
            <person name="Oliveira U."/>
            <person name="Santos F.R."/>
            <person name="Vidigal T.H.D.A."/>
            <person name="Brescovit A.D."/>
            <person name="Santos A.J."/>
        </authorList>
    </citation>
    <scope>NUCLEOTIDE SEQUENCE</scope>
    <source>
        <tissue evidence="1">Shoot tissue taken approximately 20 cm above the soil surface</tissue>
    </source>
</reference>
<evidence type="ECO:0000313" key="1">
    <source>
        <dbReference type="EMBL" id="JAE33075.1"/>
    </source>
</evidence>
<sequence length="34" mass="3914">MRSLGEGRRRCWWWAICGCGRVARRGGGGWCFLI</sequence>
<reference evidence="1" key="2">
    <citation type="journal article" date="2015" name="Data Brief">
        <title>Shoot transcriptome of the giant reed, Arundo donax.</title>
        <authorList>
            <person name="Barrero R.A."/>
            <person name="Guerrero F.D."/>
            <person name="Moolhuijzen P."/>
            <person name="Goolsby J.A."/>
            <person name="Tidwell J."/>
            <person name="Bellgard S.E."/>
            <person name="Bellgard M.I."/>
        </authorList>
    </citation>
    <scope>NUCLEOTIDE SEQUENCE</scope>
    <source>
        <tissue evidence="1">Shoot tissue taken approximately 20 cm above the soil surface</tissue>
    </source>
</reference>
<dbReference type="EMBL" id="GBRH01164821">
    <property type="protein sequence ID" value="JAE33075.1"/>
    <property type="molecule type" value="Transcribed_RNA"/>
</dbReference>